<dbReference type="Proteomes" id="UP000265520">
    <property type="component" value="Unassembled WGS sequence"/>
</dbReference>
<organism evidence="1 2">
    <name type="scientific">Trifolium medium</name>
    <dbReference type="NCBI Taxonomy" id="97028"/>
    <lineage>
        <taxon>Eukaryota</taxon>
        <taxon>Viridiplantae</taxon>
        <taxon>Streptophyta</taxon>
        <taxon>Embryophyta</taxon>
        <taxon>Tracheophyta</taxon>
        <taxon>Spermatophyta</taxon>
        <taxon>Magnoliopsida</taxon>
        <taxon>eudicotyledons</taxon>
        <taxon>Gunneridae</taxon>
        <taxon>Pentapetalae</taxon>
        <taxon>rosids</taxon>
        <taxon>fabids</taxon>
        <taxon>Fabales</taxon>
        <taxon>Fabaceae</taxon>
        <taxon>Papilionoideae</taxon>
        <taxon>50 kb inversion clade</taxon>
        <taxon>NPAAA clade</taxon>
        <taxon>Hologalegina</taxon>
        <taxon>IRL clade</taxon>
        <taxon>Trifolieae</taxon>
        <taxon>Trifolium</taxon>
    </lineage>
</organism>
<feature type="non-terminal residue" evidence="1">
    <location>
        <position position="63"/>
    </location>
</feature>
<evidence type="ECO:0000313" key="1">
    <source>
        <dbReference type="EMBL" id="MCI62244.1"/>
    </source>
</evidence>
<proteinExistence type="predicted"/>
<sequence length="63" mass="7235">MVQQKKEKPECYKIDLVETLVEGQLEASKPGIDQVLLQSLENKEVGLDEETNLSVRWLSNEVY</sequence>
<evidence type="ECO:0000313" key="2">
    <source>
        <dbReference type="Proteomes" id="UP000265520"/>
    </source>
</evidence>
<accession>A0A392TNN0</accession>
<dbReference type="AlphaFoldDB" id="A0A392TNN0"/>
<reference evidence="1 2" key="1">
    <citation type="journal article" date="2018" name="Front. Plant Sci.">
        <title>Red Clover (Trifolium pratense) and Zigzag Clover (T. medium) - A Picture of Genomic Similarities and Differences.</title>
        <authorList>
            <person name="Dluhosova J."/>
            <person name="Istvanek J."/>
            <person name="Nedelnik J."/>
            <person name="Repkova J."/>
        </authorList>
    </citation>
    <scope>NUCLEOTIDE SEQUENCE [LARGE SCALE GENOMIC DNA]</scope>
    <source>
        <strain evidence="2">cv. 10/8</strain>
        <tissue evidence="1">Leaf</tissue>
    </source>
</reference>
<name>A0A392TNN0_9FABA</name>
<comment type="caution">
    <text evidence="1">The sequence shown here is derived from an EMBL/GenBank/DDBJ whole genome shotgun (WGS) entry which is preliminary data.</text>
</comment>
<dbReference type="EMBL" id="LXQA010615519">
    <property type="protein sequence ID" value="MCI62244.1"/>
    <property type="molecule type" value="Genomic_DNA"/>
</dbReference>
<keyword evidence="2" id="KW-1185">Reference proteome</keyword>
<protein>
    <submittedName>
        <fullName evidence="1">Uncharacterized protein</fullName>
    </submittedName>
</protein>